<dbReference type="SMART" id="SM00054">
    <property type="entry name" value="EFh"/>
    <property type="match status" value="2"/>
</dbReference>
<dbReference type="InterPro" id="IPR018490">
    <property type="entry name" value="cNMP-bd_dom_sf"/>
</dbReference>
<evidence type="ECO:0000256" key="1">
    <source>
        <dbReference type="ARBA" id="ARBA00004141"/>
    </source>
</evidence>
<feature type="transmembrane region" description="Helical" evidence="12">
    <location>
        <begin position="378"/>
        <end position="400"/>
    </location>
</feature>
<evidence type="ECO:0000256" key="5">
    <source>
        <dbReference type="ARBA" id="ARBA00022737"/>
    </source>
</evidence>
<evidence type="ECO:0000259" key="13">
    <source>
        <dbReference type="PROSITE" id="PS50042"/>
    </source>
</evidence>
<dbReference type="GO" id="GO:0043226">
    <property type="term" value="C:organelle"/>
    <property type="evidence" value="ECO:0007669"/>
    <property type="project" value="UniProtKB-ARBA"/>
</dbReference>
<feature type="region of interest" description="Disordered" evidence="11">
    <location>
        <begin position="912"/>
        <end position="945"/>
    </location>
</feature>
<reference evidence="16" key="1">
    <citation type="journal article" date="2023" name="Commun. Biol.">
        <title>Genome analysis of Parmales, the sister group of diatoms, reveals the evolutionary specialization of diatoms from phago-mixotrophs to photoautotrophs.</title>
        <authorList>
            <person name="Ban H."/>
            <person name="Sato S."/>
            <person name="Yoshikawa S."/>
            <person name="Yamada K."/>
            <person name="Nakamura Y."/>
            <person name="Ichinomiya M."/>
            <person name="Sato N."/>
            <person name="Blanc-Mathieu R."/>
            <person name="Endo H."/>
            <person name="Kuwata A."/>
            <person name="Ogata H."/>
        </authorList>
    </citation>
    <scope>NUCLEOTIDE SEQUENCE [LARGE SCALE GENOMIC DNA]</scope>
</reference>
<comment type="subcellular location">
    <subcellularLocation>
        <location evidence="1">Membrane</location>
        <topology evidence="1">Multi-pass membrane protein</topology>
    </subcellularLocation>
</comment>
<comment type="caution">
    <text evidence="15">The sequence shown here is derived from an EMBL/GenBank/DDBJ whole genome shotgun (WGS) entry which is preliminary data.</text>
</comment>
<dbReference type="CDD" id="cd00051">
    <property type="entry name" value="EFh"/>
    <property type="match status" value="1"/>
</dbReference>
<evidence type="ECO:0000256" key="7">
    <source>
        <dbReference type="ARBA" id="ARBA00022989"/>
    </source>
</evidence>
<dbReference type="GO" id="GO:0005509">
    <property type="term" value="F:calcium ion binding"/>
    <property type="evidence" value="ECO:0007669"/>
    <property type="project" value="InterPro"/>
</dbReference>
<keyword evidence="8" id="KW-0406">Ion transport</keyword>
<dbReference type="SUPFAM" id="SSF81324">
    <property type="entry name" value="Voltage-gated potassium channels"/>
    <property type="match status" value="1"/>
</dbReference>
<dbReference type="SUPFAM" id="SSF51206">
    <property type="entry name" value="cAMP-binding domain-like"/>
    <property type="match status" value="1"/>
</dbReference>
<gene>
    <name evidence="15" type="ORF">TrCOL_g4025</name>
</gene>
<feature type="domain" description="EF-hand" evidence="14">
    <location>
        <begin position="26"/>
        <end position="61"/>
    </location>
</feature>
<dbReference type="PROSITE" id="PS50042">
    <property type="entry name" value="CNMP_BINDING_3"/>
    <property type="match status" value="2"/>
</dbReference>
<feature type="region of interest" description="Disordered" evidence="11">
    <location>
        <begin position="714"/>
        <end position="781"/>
    </location>
</feature>
<dbReference type="OrthoDB" id="119241at2759"/>
<dbReference type="CDD" id="cd00038">
    <property type="entry name" value="CAP_ED"/>
    <property type="match status" value="2"/>
</dbReference>
<protein>
    <recommendedName>
        <fullName evidence="17">Calmodulin</fullName>
    </recommendedName>
</protein>
<feature type="compositionally biased region" description="Basic and acidic residues" evidence="11">
    <location>
        <begin position="755"/>
        <end position="781"/>
    </location>
</feature>
<dbReference type="InterPro" id="IPR003938">
    <property type="entry name" value="K_chnl_volt-dep_EAG/ELK/ERG"/>
</dbReference>
<evidence type="ECO:0000313" key="15">
    <source>
        <dbReference type="EMBL" id="GMI46180.1"/>
    </source>
</evidence>
<accession>A0A9W7LCK4</accession>
<dbReference type="Gene3D" id="1.10.287.630">
    <property type="entry name" value="Helix hairpin bin"/>
    <property type="match status" value="1"/>
</dbReference>
<dbReference type="Proteomes" id="UP001165065">
    <property type="component" value="Unassembled WGS sequence"/>
</dbReference>
<evidence type="ECO:0000256" key="3">
    <source>
        <dbReference type="ARBA" id="ARBA00022448"/>
    </source>
</evidence>
<dbReference type="PROSITE" id="PS50222">
    <property type="entry name" value="EF_HAND_2"/>
    <property type="match status" value="2"/>
</dbReference>
<dbReference type="PRINTS" id="PR01463">
    <property type="entry name" value="EAGCHANLFMLY"/>
</dbReference>
<feature type="compositionally biased region" description="Basic and acidic residues" evidence="11">
    <location>
        <begin position="1246"/>
        <end position="1261"/>
    </location>
</feature>
<dbReference type="Gene3D" id="1.10.287.70">
    <property type="match status" value="1"/>
</dbReference>
<evidence type="ECO:0000256" key="12">
    <source>
        <dbReference type="SAM" id="Phobius"/>
    </source>
</evidence>
<dbReference type="Pfam" id="PF00027">
    <property type="entry name" value="cNMP_binding"/>
    <property type="match status" value="1"/>
</dbReference>
<organism evidence="15 16">
    <name type="scientific">Triparma columacea</name>
    <dbReference type="NCBI Taxonomy" id="722753"/>
    <lineage>
        <taxon>Eukaryota</taxon>
        <taxon>Sar</taxon>
        <taxon>Stramenopiles</taxon>
        <taxon>Ochrophyta</taxon>
        <taxon>Bolidophyceae</taxon>
        <taxon>Parmales</taxon>
        <taxon>Triparmaceae</taxon>
        <taxon>Triparma</taxon>
    </lineage>
</organism>
<keyword evidence="6" id="KW-0106">Calcium</keyword>
<dbReference type="InterPro" id="IPR018247">
    <property type="entry name" value="EF_Hand_1_Ca_BS"/>
</dbReference>
<name>A0A9W7LCK4_9STRA</name>
<evidence type="ECO:0000256" key="11">
    <source>
        <dbReference type="SAM" id="MobiDB-lite"/>
    </source>
</evidence>
<feature type="compositionally biased region" description="Basic and acidic residues" evidence="11">
    <location>
        <begin position="1123"/>
        <end position="1140"/>
    </location>
</feature>
<feature type="transmembrane region" description="Helical" evidence="12">
    <location>
        <begin position="251"/>
        <end position="275"/>
    </location>
</feature>
<dbReference type="GO" id="GO:0035725">
    <property type="term" value="P:sodium ion transmembrane transport"/>
    <property type="evidence" value="ECO:0007669"/>
    <property type="project" value="TreeGrafter"/>
</dbReference>
<dbReference type="InterPro" id="IPR002048">
    <property type="entry name" value="EF_hand_dom"/>
</dbReference>
<feature type="compositionally biased region" description="Acidic residues" evidence="11">
    <location>
        <begin position="805"/>
        <end position="818"/>
    </location>
</feature>
<keyword evidence="7 12" id="KW-1133">Transmembrane helix</keyword>
<evidence type="ECO:0000256" key="2">
    <source>
        <dbReference type="ARBA" id="ARBA00005253"/>
    </source>
</evidence>
<dbReference type="InterPro" id="IPR014710">
    <property type="entry name" value="RmlC-like_jellyroll"/>
</dbReference>
<evidence type="ECO:0000313" key="16">
    <source>
        <dbReference type="Proteomes" id="UP001165065"/>
    </source>
</evidence>
<evidence type="ECO:0000256" key="4">
    <source>
        <dbReference type="ARBA" id="ARBA00022692"/>
    </source>
</evidence>
<keyword evidence="5" id="KW-0677">Repeat</keyword>
<proteinExistence type="inferred from homology"/>
<feature type="domain" description="Cyclic nucleotide-binding" evidence="13">
    <location>
        <begin position="585"/>
        <end position="636"/>
    </location>
</feature>
<dbReference type="PROSITE" id="PS00018">
    <property type="entry name" value="EF_HAND_1"/>
    <property type="match status" value="2"/>
</dbReference>
<dbReference type="InterPro" id="IPR051413">
    <property type="entry name" value="K/Na_HCN_channel"/>
</dbReference>
<dbReference type="EMBL" id="BRYA01000286">
    <property type="protein sequence ID" value="GMI46180.1"/>
    <property type="molecule type" value="Genomic_DNA"/>
</dbReference>
<dbReference type="InterPro" id="IPR000595">
    <property type="entry name" value="cNMP-bd_dom"/>
</dbReference>
<evidence type="ECO:0000256" key="6">
    <source>
        <dbReference type="ARBA" id="ARBA00022837"/>
    </source>
</evidence>
<feature type="compositionally biased region" description="Basic and acidic residues" evidence="11">
    <location>
        <begin position="1167"/>
        <end position="1181"/>
    </location>
</feature>
<dbReference type="InterPro" id="IPR011992">
    <property type="entry name" value="EF-hand-dom_pair"/>
</dbReference>
<dbReference type="Pfam" id="PF13499">
    <property type="entry name" value="EF-hand_7"/>
    <property type="match status" value="1"/>
</dbReference>
<keyword evidence="10" id="KW-0407">Ion channel</keyword>
<dbReference type="InterPro" id="IPR005821">
    <property type="entry name" value="Ion_trans_dom"/>
</dbReference>
<dbReference type="PANTHER" id="PTHR45689:SF5">
    <property type="entry name" value="I[[H]] CHANNEL, ISOFORM E"/>
    <property type="match status" value="1"/>
</dbReference>
<dbReference type="GO" id="GO:0003254">
    <property type="term" value="P:regulation of membrane depolarization"/>
    <property type="evidence" value="ECO:0007669"/>
    <property type="project" value="TreeGrafter"/>
</dbReference>
<keyword evidence="4 12" id="KW-0812">Transmembrane</keyword>
<feature type="transmembrane region" description="Helical" evidence="12">
    <location>
        <begin position="219"/>
        <end position="239"/>
    </location>
</feature>
<dbReference type="FunFam" id="1.10.238.10:FF:000178">
    <property type="entry name" value="Calmodulin-2 A"/>
    <property type="match status" value="1"/>
</dbReference>
<dbReference type="GO" id="GO:0005249">
    <property type="term" value="F:voltage-gated potassium channel activity"/>
    <property type="evidence" value="ECO:0007669"/>
    <property type="project" value="InterPro"/>
</dbReference>
<dbReference type="GO" id="GO:0098855">
    <property type="term" value="C:HCN channel complex"/>
    <property type="evidence" value="ECO:0007669"/>
    <property type="project" value="TreeGrafter"/>
</dbReference>
<dbReference type="Pfam" id="PF00520">
    <property type="entry name" value="Ion_trans"/>
    <property type="match status" value="1"/>
</dbReference>
<evidence type="ECO:0000259" key="14">
    <source>
        <dbReference type="PROSITE" id="PS50222"/>
    </source>
</evidence>
<feature type="region of interest" description="Disordered" evidence="11">
    <location>
        <begin position="1"/>
        <end position="21"/>
    </location>
</feature>
<dbReference type="SUPFAM" id="SSF47473">
    <property type="entry name" value="EF-hand"/>
    <property type="match status" value="1"/>
</dbReference>
<keyword evidence="3" id="KW-0813">Transport</keyword>
<evidence type="ECO:0000256" key="8">
    <source>
        <dbReference type="ARBA" id="ARBA00023065"/>
    </source>
</evidence>
<feature type="region of interest" description="Disordered" evidence="11">
    <location>
        <begin position="1116"/>
        <end position="1284"/>
    </location>
</feature>
<feature type="domain" description="EF-hand" evidence="14">
    <location>
        <begin position="63"/>
        <end position="98"/>
    </location>
</feature>
<evidence type="ECO:0008006" key="17">
    <source>
        <dbReference type="Google" id="ProtNLM"/>
    </source>
</evidence>
<feature type="region of interest" description="Disordered" evidence="11">
    <location>
        <begin position="801"/>
        <end position="845"/>
    </location>
</feature>
<sequence>MTIDNLKVDGLTPKSPETSERHISEKERKLMRDAFQLFDTDGDGSVTAEELKHVMDTLFQTNLSEQELNEMVTDVDKNGDGVVSFDEFADKIHDVITKLKNAGPDQKKDGGQRGGANHWESLSLLITKYTNEAQVKPQASHRKREMLMSKKKRELRTNIKEKSSQHNAMVAHFNLRRLSVEVDPDEMEQAMKAMAEKESKQLNHRLKRPMHPHSTFRRLWEIMILVLVLFQAVYIPYTVSFRVIHKTGSSWWSFDLTTDILFMVDLVMTFNVAIISAQKKLVLDRKVIAITYLKSWFLLDLAASVPFDLIIQAASSEDDLSTGGEGSNTASATSLLKGFKLPRLLRLLKIMRIMRLVKMAKIRPEVVWWFQYSRNSNILRLFSLLLGIITVVHYMTCMFFPVMEDVWFSRADCEQYDLAEYTELIRTGVYDGNTFEEGLPTQSCTTNSSSNDARYATAFYNSMLLIQGEHIDPISVEEKFYCSGLILVGSIVLAVIFGNVSMYIANFSANSTAYQRKMEYLFESMNHLSLPQQLKHRIIMYYDHIWKEYRSLDGRVHSFIPELSKQLESEVYLYLRTNLILSVPFLRQCSPEVVQRLVTILVTQVFLPNDYIVHKGVPGEEMYLISRGVCEVTVNDFVAMPTSKNSAVALKSISEDAPADGGRKKEDSVVFASKAIRKSLAREDEGPKLTGRRRSSIVGAMAESLHAMSAKMAEEQKKKKIKKGWTRPERSEMGLLVENKTYSARTMETGPLSRESSKKDSELSPRFSKRERSVIETRKHSIDAIPAESDLRILRERAALRKREEDEDEDEDEDESEEGGTNKEGAQGSDTGSDTRLEKTLRVPSRVGRVEPRVAFPLQKGFSTNKIVSVLPGEVEMSEGRNSGDDEEKKKTYARGMRKLSNFAGGVMKAATRKDGKGKGGNAKVADDAVDSSGKTGEGRDSPNLSNLVKTEKVVKELYEGDYFGEIALILNTTRTCNVRAKNFVELHILKRDDFEEVVGKYAEERKLMEEIIMEKYKVEVSNLETKKRRDLKAEQEELNKCIKATNEGVQECRLMVDTLQQQIALITQALIVSDVIKVGDNDKMKTMDQRERMESTKNSPLNKRVDMLMGGSLRSLQSQGSEKMKAEMLSKSPKVEDVATLKLDNASPKSSRGEEGKGENGGLLRINERNKNESESRRESLMSTVSVPGSLPSLEGLEEDTMSGNEVKEERWKGSSLDKSGGKNDNEGDDTAMDSGRTVIASNRLEAKEVLNREEGKEKEETFEDLVKSAGLGDNGGEDMGGE</sequence>
<evidence type="ECO:0000256" key="10">
    <source>
        <dbReference type="ARBA" id="ARBA00023303"/>
    </source>
</evidence>
<dbReference type="Gene3D" id="2.60.120.10">
    <property type="entry name" value="Jelly Rolls"/>
    <property type="match status" value="2"/>
</dbReference>
<keyword evidence="16" id="KW-1185">Reference proteome</keyword>
<evidence type="ECO:0000256" key="9">
    <source>
        <dbReference type="ARBA" id="ARBA00023136"/>
    </source>
</evidence>
<keyword evidence="9 12" id="KW-0472">Membrane</keyword>
<comment type="similarity">
    <text evidence="2">Belongs to the centrin family.</text>
</comment>
<dbReference type="Gene3D" id="1.10.238.10">
    <property type="entry name" value="EF-hand"/>
    <property type="match status" value="1"/>
</dbReference>
<dbReference type="PANTHER" id="PTHR45689">
    <property type="entry name" value="I[[H]] CHANNEL, ISOFORM E"/>
    <property type="match status" value="1"/>
</dbReference>
<feature type="domain" description="Cyclic nucleotide-binding" evidence="13">
    <location>
        <begin position="952"/>
        <end position="1016"/>
    </location>
</feature>